<dbReference type="GO" id="GO:0003700">
    <property type="term" value="F:DNA-binding transcription factor activity"/>
    <property type="evidence" value="ECO:0007669"/>
    <property type="project" value="InterPro"/>
</dbReference>
<dbReference type="GO" id="GO:0045892">
    <property type="term" value="P:negative regulation of DNA-templated transcription"/>
    <property type="evidence" value="ECO:0007669"/>
    <property type="project" value="TreeGrafter"/>
</dbReference>
<keyword evidence="3" id="KW-0963">Cytoplasm</keyword>
<dbReference type="InterPro" id="IPR036390">
    <property type="entry name" value="WH_DNA-bd_sf"/>
</dbReference>
<sequence>MADVGEVLRQLKAAGYKCTGKRQAIVALFVDHPGQTFSAKDVYTYVLSMYPNLSLDTVYRTLELLLQHRIIERLDGADDAARFRLACEEPSHHHHVVCLRCGKSIPIHVCPIEAMREEMDDFDIVDHTVAIYGYCRPCREQNAGQSRPVQPHEGMVTEP</sequence>
<comment type="caution">
    <text evidence="11">The sequence shown here is derived from an EMBL/GenBank/DDBJ whole genome shotgun (WGS) entry which is preliminary data.</text>
</comment>
<dbReference type="PANTHER" id="PTHR33202">
    <property type="entry name" value="ZINC UPTAKE REGULATION PROTEIN"/>
    <property type="match status" value="1"/>
</dbReference>
<dbReference type="GO" id="GO:1900376">
    <property type="term" value="P:regulation of secondary metabolite biosynthetic process"/>
    <property type="evidence" value="ECO:0007669"/>
    <property type="project" value="TreeGrafter"/>
</dbReference>
<evidence type="ECO:0000256" key="10">
    <source>
        <dbReference type="PIRSR" id="PIRSR602481-2"/>
    </source>
</evidence>
<dbReference type="InterPro" id="IPR002481">
    <property type="entry name" value="FUR"/>
</dbReference>
<evidence type="ECO:0000256" key="2">
    <source>
        <dbReference type="ARBA" id="ARBA00007957"/>
    </source>
</evidence>
<comment type="subcellular location">
    <subcellularLocation>
        <location evidence="1">Cytoplasm</location>
    </subcellularLocation>
</comment>
<proteinExistence type="inferred from homology"/>
<dbReference type="Pfam" id="PF01475">
    <property type="entry name" value="FUR"/>
    <property type="match status" value="1"/>
</dbReference>
<keyword evidence="5 9" id="KW-0862">Zinc</keyword>
<dbReference type="Proteomes" id="UP000637695">
    <property type="component" value="Unassembled WGS sequence"/>
</dbReference>
<feature type="binding site" evidence="10">
    <location>
        <position position="92"/>
    </location>
    <ligand>
        <name>Fe cation</name>
        <dbReference type="ChEBI" id="CHEBI:24875"/>
    </ligand>
</feature>
<dbReference type="Gene3D" id="3.30.1490.190">
    <property type="match status" value="1"/>
</dbReference>
<keyword evidence="9" id="KW-0479">Metal-binding</keyword>
<evidence type="ECO:0000313" key="12">
    <source>
        <dbReference type="Proteomes" id="UP000637695"/>
    </source>
</evidence>
<dbReference type="Gene3D" id="1.10.10.10">
    <property type="entry name" value="Winged helix-like DNA-binding domain superfamily/Winged helix DNA-binding domain"/>
    <property type="match status" value="1"/>
</dbReference>
<evidence type="ECO:0000256" key="4">
    <source>
        <dbReference type="ARBA" id="ARBA00022491"/>
    </source>
</evidence>
<dbReference type="GO" id="GO:0005737">
    <property type="term" value="C:cytoplasm"/>
    <property type="evidence" value="ECO:0007669"/>
    <property type="project" value="UniProtKB-SubCell"/>
</dbReference>
<evidence type="ECO:0000256" key="6">
    <source>
        <dbReference type="ARBA" id="ARBA00023015"/>
    </source>
</evidence>
<feature type="binding site" evidence="9">
    <location>
        <position position="135"/>
    </location>
    <ligand>
        <name>Zn(2+)</name>
        <dbReference type="ChEBI" id="CHEBI:29105"/>
    </ligand>
</feature>
<keyword evidence="4" id="KW-0678">Repressor</keyword>
<dbReference type="RefSeq" id="WP_188883241.1">
    <property type="nucleotide sequence ID" value="NZ_BMOY01000049.1"/>
</dbReference>
<comment type="cofactor">
    <cofactor evidence="9">
        <name>Zn(2+)</name>
        <dbReference type="ChEBI" id="CHEBI:29105"/>
    </cofactor>
    <text evidence="9">Binds 1 zinc ion per subunit.</text>
</comment>
<name>A0A917KG65_9BACL</name>
<keyword evidence="12" id="KW-1185">Reference proteome</keyword>
<evidence type="ECO:0000256" key="7">
    <source>
        <dbReference type="ARBA" id="ARBA00023125"/>
    </source>
</evidence>
<feature type="binding site" evidence="9">
    <location>
        <position position="101"/>
    </location>
    <ligand>
        <name>Zn(2+)</name>
        <dbReference type="ChEBI" id="CHEBI:29105"/>
    </ligand>
</feature>
<dbReference type="GO" id="GO:0000976">
    <property type="term" value="F:transcription cis-regulatory region binding"/>
    <property type="evidence" value="ECO:0007669"/>
    <property type="project" value="TreeGrafter"/>
</dbReference>
<dbReference type="CDD" id="cd07153">
    <property type="entry name" value="Fur_like"/>
    <property type="match status" value="1"/>
</dbReference>
<evidence type="ECO:0000256" key="8">
    <source>
        <dbReference type="ARBA" id="ARBA00023163"/>
    </source>
</evidence>
<dbReference type="GO" id="GO:0008270">
    <property type="term" value="F:zinc ion binding"/>
    <property type="evidence" value="ECO:0007669"/>
    <property type="project" value="TreeGrafter"/>
</dbReference>
<evidence type="ECO:0000256" key="3">
    <source>
        <dbReference type="ARBA" id="ARBA00022490"/>
    </source>
</evidence>
<keyword evidence="10" id="KW-0408">Iron</keyword>
<comment type="similarity">
    <text evidence="2">Belongs to the Fur family.</text>
</comment>
<keyword evidence="8" id="KW-0804">Transcription</keyword>
<protein>
    <submittedName>
        <fullName evidence="11">Transcriptional repressor</fullName>
    </submittedName>
</protein>
<keyword evidence="6" id="KW-0805">Transcription regulation</keyword>
<dbReference type="SUPFAM" id="SSF46785">
    <property type="entry name" value="Winged helix' DNA-binding domain"/>
    <property type="match status" value="1"/>
</dbReference>
<reference evidence="11" key="1">
    <citation type="journal article" date="2014" name="Int. J. Syst. Evol. Microbiol.">
        <title>Complete genome sequence of Corynebacterium casei LMG S-19264T (=DSM 44701T), isolated from a smear-ripened cheese.</title>
        <authorList>
            <consortium name="US DOE Joint Genome Institute (JGI-PGF)"/>
            <person name="Walter F."/>
            <person name="Albersmeier A."/>
            <person name="Kalinowski J."/>
            <person name="Ruckert C."/>
        </authorList>
    </citation>
    <scope>NUCLEOTIDE SEQUENCE</scope>
    <source>
        <strain evidence="11">JCM 18487</strain>
    </source>
</reference>
<feature type="binding site" evidence="10">
    <location>
        <position position="113"/>
    </location>
    <ligand>
        <name>Fe cation</name>
        <dbReference type="ChEBI" id="CHEBI:24875"/>
    </ligand>
</feature>
<feature type="binding site" evidence="9">
    <location>
        <position position="98"/>
    </location>
    <ligand>
        <name>Zn(2+)</name>
        <dbReference type="ChEBI" id="CHEBI:29105"/>
    </ligand>
</feature>
<evidence type="ECO:0000313" key="11">
    <source>
        <dbReference type="EMBL" id="GGJ12996.1"/>
    </source>
</evidence>
<dbReference type="AlphaFoldDB" id="A0A917KG65"/>
<dbReference type="EMBL" id="BMOY01000049">
    <property type="protein sequence ID" value="GGJ12996.1"/>
    <property type="molecule type" value="Genomic_DNA"/>
</dbReference>
<accession>A0A917KG65</accession>
<reference evidence="11" key="2">
    <citation type="submission" date="2020-09" db="EMBL/GenBank/DDBJ databases">
        <authorList>
            <person name="Sun Q."/>
            <person name="Ohkuma M."/>
        </authorList>
    </citation>
    <scope>NUCLEOTIDE SEQUENCE</scope>
    <source>
        <strain evidence="11">JCM 18487</strain>
    </source>
</reference>
<evidence type="ECO:0000256" key="5">
    <source>
        <dbReference type="ARBA" id="ARBA00022833"/>
    </source>
</evidence>
<dbReference type="InterPro" id="IPR036388">
    <property type="entry name" value="WH-like_DNA-bd_sf"/>
</dbReference>
<feature type="binding site" evidence="9">
    <location>
        <position position="138"/>
    </location>
    <ligand>
        <name>Zn(2+)</name>
        <dbReference type="ChEBI" id="CHEBI:29105"/>
    </ligand>
</feature>
<dbReference type="InterPro" id="IPR043135">
    <property type="entry name" value="Fur_C"/>
</dbReference>
<evidence type="ECO:0000256" key="1">
    <source>
        <dbReference type="ARBA" id="ARBA00004496"/>
    </source>
</evidence>
<keyword evidence="7" id="KW-0238">DNA-binding</keyword>
<feature type="binding site" evidence="10">
    <location>
        <position position="127"/>
    </location>
    <ligand>
        <name>Fe cation</name>
        <dbReference type="ChEBI" id="CHEBI:24875"/>
    </ligand>
</feature>
<evidence type="ECO:0000256" key="9">
    <source>
        <dbReference type="PIRSR" id="PIRSR602481-1"/>
    </source>
</evidence>
<comment type="cofactor">
    <cofactor evidence="10">
        <name>Mn(2+)</name>
        <dbReference type="ChEBI" id="CHEBI:29035"/>
    </cofactor>
    <cofactor evidence="10">
        <name>Fe(2+)</name>
        <dbReference type="ChEBI" id="CHEBI:29033"/>
    </cofactor>
    <text evidence="10">Binds 1 Mn(2+) or Fe(2+) ion per subunit.</text>
</comment>
<gene>
    <name evidence="11" type="ORF">GCM10010885_22870</name>
</gene>
<organism evidence="11 12">
    <name type="scientific">Alicyclobacillus cellulosilyticus</name>
    <dbReference type="NCBI Taxonomy" id="1003997"/>
    <lineage>
        <taxon>Bacteria</taxon>
        <taxon>Bacillati</taxon>
        <taxon>Bacillota</taxon>
        <taxon>Bacilli</taxon>
        <taxon>Bacillales</taxon>
        <taxon>Alicyclobacillaceae</taxon>
        <taxon>Alicyclobacillus</taxon>
    </lineage>
</organism>
<dbReference type="PANTHER" id="PTHR33202:SF1">
    <property type="entry name" value="FERRIC UPTAKE REGULATION PROTEIN"/>
    <property type="match status" value="1"/>
</dbReference>